<comment type="subcellular location">
    <subcellularLocation>
        <location evidence="1">Membrane</location>
    </subcellularLocation>
</comment>
<dbReference type="Proteomes" id="UP000789405">
    <property type="component" value="Unassembled WGS sequence"/>
</dbReference>
<dbReference type="SUPFAM" id="SSF54897">
    <property type="entry name" value="Protease propeptides/inhibitors"/>
    <property type="match status" value="1"/>
</dbReference>
<feature type="transmembrane region" description="Helical" evidence="13">
    <location>
        <begin position="37"/>
        <end position="56"/>
    </location>
</feature>
<evidence type="ECO:0000259" key="14">
    <source>
        <dbReference type="Pfam" id="PF00082"/>
    </source>
</evidence>
<dbReference type="InterPro" id="IPR000612">
    <property type="entry name" value="PMP3"/>
</dbReference>
<reference evidence="16" key="1">
    <citation type="submission" date="2021-06" db="EMBL/GenBank/DDBJ databases">
        <authorList>
            <person name="Kallberg Y."/>
            <person name="Tangrot J."/>
            <person name="Rosling A."/>
        </authorList>
    </citation>
    <scope>NUCLEOTIDE SEQUENCE</scope>
    <source>
        <strain evidence="16">MA453B</strain>
    </source>
</reference>
<feature type="region of interest" description="Disordered" evidence="12">
    <location>
        <begin position="67"/>
        <end position="130"/>
    </location>
</feature>
<evidence type="ECO:0000313" key="17">
    <source>
        <dbReference type="Proteomes" id="UP000789405"/>
    </source>
</evidence>
<keyword evidence="5 13" id="KW-0812">Transmembrane</keyword>
<feature type="active site" description="Charge relay system" evidence="10">
    <location>
        <position position="355"/>
    </location>
</feature>
<dbReference type="PROSITE" id="PS51892">
    <property type="entry name" value="SUBTILASE"/>
    <property type="match status" value="1"/>
</dbReference>
<evidence type="ECO:0000256" key="11">
    <source>
        <dbReference type="RuleBase" id="RU003355"/>
    </source>
</evidence>
<dbReference type="InterPro" id="IPR010259">
    <property type="entry name" value="S8pro/Inhibitor_I9"/>
</dbReference>
<evidence type="ECO:0000256" key="2">
    <source>
        <dbReference type="ARBA" id="ARBA00009530"/>
    </source>
</evidence>
<keyword evidence="4 10" id="KW-0645">Protease</keyword>
<evidence type="ECO:0000256" key="1">
    <source>
        <dbReference type="ARBA" id="ARBA00004370"/>
    </source>
</evidence>
<comment type="caution">
    <text evidence="16">The sequence shown here is derived from an EMBL/GenBank/DDBJ whole genome shotgun (WGS) entry which is preliminary data.</text>
</comment>
<dbReference type="PROSITE" id="PS00136">
    <property type="entry name" value="SUBTILASE_ASP"/>
    <property type="match status" value="1"/>
</dbReference>
<keyword evidence="9 13" id="KW-0472">Membrane</keyword>
<feature type="compositionally biased region" description="Low complexity" evidence="12">
    <location>
        <begin position="67"/>
        <end position="80"/>
    </location>
</feature>
<evidence type="ECO:0000256" key="13">
    <source>
        <dbReference type="SAM" id="Phobius"/>
    </source>
</evidence>
<dbReference type="PROSITE" id="PS01309">
    <property type="entry name" value="UPF0057"/>
    <property type="match status" value="1"/>
</dbReference>
<evidence type="ECO:0000259" key="15">
    <source>
        <dbReference type="Pfam" id="PF05922"/>
    </source>
</evidence>
<sequence length="564" mass="62151">MAEYSSYDIMAMVISFFLPPVGVFMKRGCSADLCINICLTVLGHIPGIIHAFYIIYKYRNDAARVNNPNNPAGVNNPNDPRYSNPTRQYQNSPSVAIPIDDNNTTASRQNDKSSYKSPEITQVPMKGLQPPPKYPENVVPASNSPSPHYGTHTIDDSDPNPLPYSYKFKFYDYESFVPLISSENAKVIPDQYIIIFKKYVDQDRINSHYNQLRQLIAQNDDDEININEIRHTYDLNEFKGYAGKFSARVLNNIRQSSEVDYVEKDKIVQINYEKNKIKKYKIQHNPPWGLARISARVDDWPSDSGRYWYHESGGNGVSVYIIDTGVNIHHDEFEGRAIWGVDFSNDGYDGDGHGHGTHVAGIVAGKTYGVAKNATVVAVKVLNSYGYGYISDILKGIEWTVIQHNANKMNSDYKGSVINMSLGGDKSIAQNEVVNAAVKEGVVVAVAAGNENDDACNESPASAELAITVGASDIEDYCAGFSNHGKCVDIFAPGVDILSSWIGSENNVVATLSGTSMSSPHISGLSALFISMGIANNPKDVKNKIIELSTRGALKRMPNIHTPN</sequence>
<feature type="active site" description="Charge relay system" evidence="10">
    <location>
        <position position="323"/>
    </location>
</feature>
<dbReference type="InterPro" id="IPR050131">
    <property type="entry name" value="Peptidase_S8_subtilisin-like"/>
</dbReference>
<evidence type="ECO:0000256" key="7">
    <source>
        <dbReference type="ARBA" id="ARBA00022825"/>
    </source>
</evidence>
<feature type="non-terminal residue" evidence="16">
    <location>
        <position position="1"/>
    </location>
</feature>
<dbReference type="EMBL" id="CAJVPY010012338">
    <property type="protein sequence ID" value="CAG8733442.1"/>
    <property type="molecule type" value="Genomic_DNA"/>
</dbReference>
<dbReference type="AlphaFoldDB" id="A0A9N9IEA7"/>
<dbReference type="InterPro" id="IPR023828">
    <property type="entry name" value="Peptidase_S8_Ser-AS"/>
</dbReference>
<feature type="active site" description="Charge relay system" evidence="10">
    <location>
        <position position="516"/>
    </location>
</feature>
<dbReference type="PANTHER" id="PTHR43806">
    <property type="entry name" value="PEPTIDASE S8"/>
    <property type="match status" value="1"/>
</dbReference>
<keyword evidence="8 13" id="KW-1133">Transmembrane helix</keyword>
<evidence type="ECO:0000256" key="5">
    <source>
        <dbReference type="ARBA" id="ARBA00022692"/>
    </source>
</evidence>
<dbReference type="PROSITE" id="PS00137">
    <property type="entry name" value="SUBTILASE_HIS"/>
    <property type="match status" value="1"/>
</dbReference>
<dbReference type="GO" id="GO:0005615">
    <property type="term" value="C:extracellular space"/>
    <property type="evidence" value="ECO:0007669"/>
    <property type="project" value="TreeGrafter"/>
</dbReference>
<evidence type="ECO:0000313" key="16">
    <source>
        <dbReference type="EMBL" id="CAG8733442.1"/>
    </source>
</evidence>
<dbReference type="FunFam" id="3.40.50.200:FF:000007">
    <property type="entry name" value="Subtilisin-like serine protease"/>
    <property type="match status" value="1"/>
</dbReference>
<evidence type="ECO:0000256" key="6">
    <source>
        <dbReference type="ARBA" id="ARBA00022801"/>
    </source>
</evidence>
<dbReference type="Gene3D" id="3.40.50.200">
    <property type="entry name" value="Peptidase S8/S53 domain"/>
    <property type="match status" value="1"/>
</dbReference>
<dbReference type="InterPro" id="IPR036852">
    <property type="entry name" value="Peptidase_S8/S53_dom_sf"/>
</dbReference>
<gene>
    <name evidence="16" type="ORF">DERYTH_LOCUS15334</name>
</gene>
<dbReference type="InterPro" id="IPR037045">
    <property type="entry name" value="S8pro/Inhibitor_I9_sf"/>
</dbReference>
<dbReference type="PANTHER" id="PTHR43806:SF11">
    <property type="entry name" value="CEREVISIN-RELATED"/>
    <property type="match status" value="1"/>
</dbReference>
<keyword evidence="17" id="KW-1185">Reference proteome</keyword>
<proteinExistence type="inferred from homology"/>
<dbReference type="InterPro" id="IPR022398">
    <property type="entry name" value="Peptidase_S8_His-AS"/>
</dbReference>
<dbReference type="InterPro" id="IPR015500">
    <property type="entry name" value="Peptidase_S8_subtilisin-rel"/>
</dbReference>
<keyword evidence="7 10" id="KW-0720">Serine protease</keyword>
<comment type="similarity">
    <text evidence="2">Belongs to the UPF0057 (PMP3) family.</text>
</comment>
<dbReference type="InterPro" id="IPR034193">
    <property type="entry name" value="PCSK9_ProteinaseK-like"/>
</dbReference>
<dbReference type="PROSITE" id="PS00138">
    <property type="entry name" value="SUBTILASE_SER"/>
    <property type="match status" value="1"/>
</dbReference>
<dbReference type="InterPro" id="IPR023827">
    <property type="entry name" value="Peptidase_S8_Asp-AS"/>
</dbReference>
<feature type="domain" description="Peptidase S8/S53" evidence="14">
    <location>
        <begin position="314"/>
        <end position="547"/>
    </location>
</feature>
<feature type="compositionally biased region" description="Polar residues" evidence="12">
    <location>
        <begin position="81"/>
        <end position="94"/>
    </location>
</feature>
<comment type="similarity">
    <text evidence="3 10 11">Belongs to the peptidase S8 family.</text>
</comment>
<dbReference type="PRINTS" id="PR00723">
    <property type="entry name" value="SUBTILISIN"/>
</dbReference>
<organism evidence="16 17">
    <name type="scientific">Dentiscutata erythropus</name>
    <dbReference type="NCBI Taxonomy" id="1348616"/>
    <lineage>
        <taxon>Eukaryota</taxon>
        <taxon>Fungi</taxon>
        <taxon>Fungi incertae sedis</taxon>
        <taxon>Mucoromycota</taxon>
        <taxon>Glomeromycotina</taxon>
        <taxon>Glomeromycetes</taxon>
        <taxon>Diversisporales</taxon>
        <taxon>Gigasporaceae</taxon>
        <taxon>Dentiscutata</taxon>
    </lineage>
</organism>
<evidence type="ECO:0000256" key="3">
    <source>
        <dbReference type="ARBA" id="ARBA00011073"/>
    </source>
</evidence>
<evidence type="ECO:0000256" key="9">
    <source>
        <dbReference type="ARBA" id="ARBA00023136"/>
    </source>
</evidence>
<name>A0A9N9IEA7_9GLOM</name>
<keyword evidence="6 10" id="KW-0378">Hydrolase</keyword>
<dbReference type="GO" id="GO:0016020">
    <property type="term" value="C:membrane"/>
    <property type="evidence" value="ECO:0007669"/>
    <property type="project" value="UniProtKB-SubCell"/>
</dbReference>
<feature type="domain" description="Inhibitor I9" evidence="15">
    <location>
        <begin position="191"/>
        <end position="270"/>
    </location>
</feature>
<evidence type="ECO:0000256" key="8">
    <source>
        <dbReference type="ARBA" id="ARBA00022989"/>
    </source>
</evidence>
<dbReference type="GO" id="GO:0004252">
    <property type="term" value="F:serine-type endopeptidase activity"/>
    <property type="evidence" value="ECO:0007669"/>
    <property type="project" value="UniProtKB-UniRule"/>
</dbReference>
<dbReference type="Pfam" id="PF05922">
    <property type="entry name" value="Inhibitor_I9"/>
    <property type="match status" value="1"/>
</dbReference>
<dbReference type="GO" id="GO:0006508">
    <property type="term" value="P:proteolysis"/>
    <property type="evidence" value="ECO:0007669"/>
    <property type="project" value="UniProtKB-KW"/>
</dbReference>
<evidence type="ECO:0000256" key="12">
    <source>
        <dbReference type="SAM" id="MobiDB-lite"/>
    </source>
</evidence>
<dbReference type="OrthoDB" id="206201at2759"/>
<dbReference type="CDD" id="cd04077">
    <property type="entry name" value="Peptidases_S8_PCSK9_ProteinaseK_like"/>
    <property type="match status" value="1"/>
</dbReference>
<protein>
    <submittedName>
        <fullName evidence="16">641_t:CDS:1</fullName>
    </submittedName>
</protein>
<accession>A0A9N9IEA7</accession>
<dbReference type="Pfam" id="PF00082">
    <property type="entry name" value="Peptidase_S8"/>
    <property type="match status" value="1"/>
</dbReference>
<evidence type="ECO:0000256" key="4">
    <source>
        <dbReference type="ARBA" id="ARBA00022670"/>
    </source>
</evidence>
<dbReference type="Pfam" id="PF01679">
    <property type="entry name" value="Pmp3"/>
    <property type="match status" value="1"/>
</dbReference>
<dbReference type="Gene3D" id="3.30.70.80">
    <property type="entry name" value="Peptidase S8 propeptide/proteinase inhibitor I9"/>
    <property type="match status" value="1"/>
</dbReference>
<feature type="transmembrane region" description="Helical" evidence="13">
    <location>
        <begin position="6"/>
        <end position="25"/>
    </location>
</feature>
<dbReference type="SUPFAM" id="SSF52743">
    <property type="entry name" value="Subtilisin-like"/>
    <property type="match status" value="1"/>
</dbReference>
<evidence type="ECO:0000256" key="10">
    <source>
        <dbReference type="PROSITE-ProRule" id="PRU01240"/>
    </source>
</evidence>
<dbReference type="InterPro" id="IPR000209">
    <property type="entry name" value="Peptidase_S8/S53_dom"/>
</dbReference>